<dbReference type="Proteomes" id="UP000490800">
    <property type="component" value="Unassembled WGS sequence"/>
</dbReference>
<dbReference type="OrthoDB" id="9801123at2"/>
<dbReference type="EMBL" id="RHLK01000018">
    <property type="protein sequence ID" value="MVP02085.1"/>
    <property type="molecule type" value="Genomic_DNA"/>
</dbReference>
<evidence type="ECO:0000313" key="2">
    <source>
        <dbReference type="Proteomes" id="UP000490800"/>
    </source>
</evidence>
<dbReference type="AlphaFoldDB" id="A0A7X3FLY7"/>
<keyword evidence="2" id="KW-1185">Reference proteome</keyword>
<accession>A0A7X3FLY7</accession>
<organism evidence="1 2">
    <name type="scientific">Paenibacillus lutrae</name>
    <dbReference type="NCBI Taxonomy" id="2078573"/>
    <lineage>
        <taxon>Bacteria</taxon>
        <taxon>Bacillati</taxon>
        <taxon>Bacillota</taxon>
        <taxon>Bacilli</taxon>
        <taxon>Bacillales</taxon>
        <taxon>Paenibacillaceae</taxon>
        <taxon>Paenibacillus</taxon>
    </lineage>
</organism>
<sequence>MKILKVKTIAIAGCFRAIAKVFESLPAEEAMYGALYGTDLTRFRQYLADNARERGEYDYNWMPAEVTYSTGKDEEGNEYIKEIQFVTPTSERVITISEDEDESMRFTITIDFNGSKTAAHEVLSGIKLGSYADESTQITWIDGTESSLMDYQVDIYDKLRFRRLSRWSCHKYDDYTNGWNILTLLSAAPSISLDEQGEYLTEKLDFTGDVLDYILHFKDRTHHRVTIKVDDQLYDKVMEFISQTQISASVIKTEGLTHGEPATIFSGDKSPMTVLYLKD</sequence>
<evidence type="ECO:0000313" key="1">
    <source>
        <dbReference type="EMBL" id="MVP02085.1"/>
    </source>
</evidence>
<proteinExistence type="predicted"/>
<comment type="caution">
    <text evidence="1">The sequence shown here is derived from an EMBL/GenBank/DDBJ whole genome shotgun (WGS) entry which is preliminary data.</text>
</comment>
<dbReference type="RefSeq" id="WP_157338515.1">
    <property type="nucleotide sequence ID" value="NZ_RHLK01000018.1"/>
</dbReference>
<gene>
    <name evidence="1" type="ORF">EDM21_21635</name>
</gene>
<name>A0A7X3FLY7_9BACL</name>
<protein>
    <submittedName>
        <fullName evidence="1">Uncharacterized protein</fullName>
    </submittedName>
</protein>
<reference evidence="1 2" key="1">
    <citation type="journal article" date="2019" name="Microorganisms">
        <title>Paenibacillus lutrae sp. nov., A Chitinolytic Species Isolated from A River Otter in Castril Natural Park, Granada, Spain.</title>
        <authorList>
            <person name="Rodriguez M."/>
            <person name="Reina J.C."/>
            <person name="Bejar V."/>
            <person name="Llamas I."/>
        </authorList>
    </citation>
    <scope>NUCLEOTIDE SEQUENCE [LARGE SCALE GENOMIC DNA]</scope>
    <source>
        <strain evidence="1 2">N10</strain>
    </source>
</reference>